<keyword evidence="3 6" id="KW-0812">Transmembrane</keyword>
<dbReference type="InterPro" id="IPR002994">
    <property type="entry name" value="Surf1/Shy1"/>
</dbReference>
<name>A0ABS8KUC3_9HYPH</name>
<protein>
    <recommendedName>
        <fullName evidence="6">SURF1-like protein</fullName>
    </recommendedName>
</protein>
<accession>A0ABS8KUC3</accession>
<keyword evidence="6" id="KW-1003">Cell membrane</keyword>
<keyword evidence="5 6" id="KW-0472">Membrane</keyword>
<keyword evidence="4 6" id="KW-1133">Transmembrane helix</keyword>
<keyword evidence="8" id="KW-1185">Reference proteome</keyword>
<organism evidence="7 8">
    <name type="scientific">Reyranella aquatilis</name>
    <dbReference type="NCBI Taxonomy" id="2035356"/>
    <lineage>
        <taxon>Bacteria</taxon>
        <taxon>Pseudomonadati</taxon>
        <taxon>Pseudomonadota</taxon>
        <taxon>Alphaproteobacteria</taxon>
        <taxon>Hyphomicrobiales</taxon>
        <taxon>Reyranellaceae</taxon>
        <taxon>Reyranella</taxon>
    </lineage>
</organism>
<comment type="caution">
    <text evidence="7">The sequence shown here is derived from an EMBL/GenBank/DDBJ whole genome shotgun (WGS) entry which is preliminary data.</text>
</comment>
<sequence>MMGFAALGVWQLERRAWKLDLIDRVERRIHAEPVPVPGREAWPSIDAAGYAYRRVRLAGRFLHDRETLVQAVTELGGGSWVLTPMVTPQGTVLVNRGFVAGDRRDPGGAVAANPAGETQVTGLLRISEPGDGFLRRNDPAAGRWYSRDVAAIAAARGLVDVAPFFVDADASSSAVPSEGPGGPRGGLTVVSFTNHHLIYALTWFVLAILAAGAGLFMLLPERRR</sequence>
<dbReference type="Pfam" id="PF02104">
    <property type="entry name" value="SURF1"/>
    <property type="match status" value="1"/>
</dbReference>
<evidence type="ECO:0000313" key="8">
    <source>
        <dbReference type="Proteomes" id="UP001198862"/>
    </source>
</evidence>
<evidence type="ECO:0000256" key="4">
    <source>
        <dbReference type="ARBA" id="ARBA00022989"/>
    </source>
</evidence>
<comment type="similarity">
    <text evidence="2 6">Belongs to the SURF1 family.</text>
</comment>
<dbReference type="CDD" id="cd06662">
    <property type="entry name" value="SURF1"/>
    <property type="match status" value="1"/>
</dbReference>
<dbReference type="PANTHER" id="PTHR23427:SF2">
    <property type="entry name" value="SURFEIT LOCUS PROTEIN 1"/>
    <property type="match status" value="1"/>
</dbReference>
<dbReference type="InterPro" id="IPR045214">
    <property type="entry name" value="Surf1/Surf4"/>
</dbReference>
<reference evidence="7 8" key="1">
    <citation type="submission" date="2021-11" db="EMBL/GenBank/DDBJ databases">
        <authorList>
            <person name="Lee D.-H."/>
            <person name="Kim S.-B."/>
        </authorList>
    </citation>
    <scope>NUCLEOTIDE SEQUENCE [LARGE SCALE GENOMIC DNA]</scope>
    <source>
        <strain evidence="7 8">KCTC 52223</strain>
    </source>
</reference>
<dbReference type="Proteomes" id="UP001198862">
    <property type="component" value="Unassembled WGS sequence"/>
</dbReference>
<proteinExistence type="inferred from homology"/>
<dbReference type="PANTHER" id="PTHR23427">
    <property type="entry name" value="SURFEIT LOCUS PROTEIN"/>
    <property type="match status" value="1"/>
</dbReference>
<dbReference type="EMBL" id="JAJISD010000004">
    <property type="protein sequence ID" value="MCC8429684.1"/>
    <property type="molecule type" value="Genomic_DNA"/>
</dbReference>
<dbReference type="PROSITE" id="PS50895">
    <property type="entry name" value="SURF1"/>
    <property type="match status" value="1"/>
</dbReference>
<evidence type="ECO:0000256" key="5">
    <source>
        <dbReference type="ARBA" id="ARBA00023136"/>
    </source>
</evidence>
<evidence type="ECO:0000256" key="3">
    <source>
        <dbReference type="ARBA" id="ARBA00022692"/>
    </source>
</evidence>
<evidence type="ECO:0000256" key="6">
    <source>
        <dbReference type="RuleBase" id="RU363076"/>
    </source>
</evidence>
<evidence type="ECO:0000256" key="1">
    <source>
        <dbReference type="ARBA" id="ARBA00004370"/>
    </source>
</evidence>
<feature type="transmembrane region" description="Helical" evidence="6">
    <location>
        <begin position="197"/>
        <end position="219"/>
    </location>
</feature>
<dbReference type="RefSeq" id="WP_230551014.1">
    <property type="nucleotide sequence ID" value="NZ_JAJISD010000004.1"/>
</dbReference>
<comment type="caution">
    <text evidence="6">Lacks conserved residue(s) required for the propagation of feature annotation.</text>
</comment>
<evidence type="ECO:0000313" key="7">
    <source>
        <dbReference type="EMBL" id="MCC8429684.1"/>
    </source>
</evidence>
<evidence type="ECO:0000256" key="2">
    <source>
        <dbReference type="ARBA" id="ARBA00007165"/>
    </source>
</evidence>
<comment type="subcellular location">
    <subcellularLocation>
        <location evidence="6">Cell membrane</location>
        <topology evidence="6">Multi-pass membrane protein</topology>
    </subcellularLocation>
    <subcellularLocation>
        <location evidence="1">Membrane</location>
    </subcellularLocation>
</comment>
<gene>
    <name evidence="7" type="ORF">LJ725_11960</name>
</gene>